<gene>
    <name evidence="1" type="ORF">RM844_17565</name>
</gene>
<sequence length="165" mass="18254">MQIVITSRRAATLDTWRRAGAYGPEVSFHLGPRSPLPVDAMVVAGVHAFPRLGGRPRWDRAQLIENTHEDDWPKYLVVPPTRPMVLGEDRVARIHPDYRRISPAGYAASRALAEIVRWNASQDDTISAAEVNLPLLEFDNPADAASARAFHQALAAARERTETPA</sequence>
<evidence type="ECO:0000313" key="2">
    <source>
        <dbReference type="Proteomes" id="UP001183410"/>
    </source>
</evidence>
<comment type="caution">
    <text evidence="1">The sequence shown here is derived from an EMBL/GenBank/DDBJ whole genome shotgun (WGS) entry which is preliminary data.</text>
</comment>
<name>A0ABU2JTN4_9ACTN</name>
<dbReference type="RefSeq" id="WP_311668186.1">
    <property type="nucleotide sequence ID" value="NZ_JAVREO010000010.1"/>
</dbReference>
<evidence type="ECO:0000313" key="1">
    <source>
        <dbReference type="EMBL" id="MDT0268093.1"/>
    </source>
</evidence>
<proteinExistence type="predicted"/>
<accession>A0ABU2JTN4</accession>
<dbReference type="Proteomes" id="UP001183410">
    <property type="component" value="Unassembled WGS sequence"/>
</dbReference>
<keyword evidence="2" id="KW-1185">Reference proteome</keyword>
<reference evidence="2" key="1">
    <citation type="submission" date="2023-07" db="EMBL/GenBank/DDBJ databases">
        <title>30 novel species of actinomycetes from the DSMZ collection.</title>
        <authorList>
            <person name="Nouioui I."/>
        </authorList>
    </citation>
    <scope>NUCLEOTIDE SEQUENCE [LARGE SCALE GENOMIC DNA]</scope>
    <source>
        <strain evidence="2">DSM 44915</strain>
    </source>
</reference>
<protein>
    <submittedName>
        <fullName evidence="1">Uncharacterized protein</fullName>
    </submittedName>
</protein>
<dbReference type="EMBL" id="JAVREO010000010">
    <property type="protein sequence ID" value="MDT0268093.1"/>
    <property type="molecule type" value="Genomic_DNA"/>
</dbReference>
<organism evidence="1 2">
    <name type="scientific">Streptomyces chisholmiae</name>
    <dbReference type="NCBI Taxonomy" id="3075540"/>
    <lineage>
        <taxon>Bacteria</taxon>
        <taxon>Bacillati</taxon>
        <taxon>Actinomycetota</taxon>
        <taxon>Actinomycetes</taxon>
        <taxon>Kitasatosporales</taxon>
        <taxon>Streptomycetaceae</taxon>
        <taxon>Streptomyces</taxon>
    </lineage>
</organism>